<evidence type="ECO:0000313" key="3">
    <source>
        <dbReference type="Proteomes" id="UP000199256"/>
    </source>
</evidence>
<dbReference type="PROSITE" id="PS50844">
    <property type="entry name" value="AFP_LIKE"/>
    <property type="match status" value="1"/>
</dbReference>
<feature type="domain" description="AFP-like" evidence="1">
    <location>
        <begin position="113"/>
        <end position="169"/>
    </location>
</feature>
<dbReference type="OrthoDB" id="9781701at2"/>
<reference evidence="3" key="1">
    <citation type="submission" date="2016-10" db="EMBL/GenBank/DDBJ databases">
        <authorList>
            <person name="Varghese N."/>
            <person name="Submissions S."/>
        </authorList>
    </citation>
    <scope>NUCLEOTIDE SEQUENCE [LARGE SCALE GENOMIC DNA]</scope>
    <source>
        <strain evidence="3">DSM 241</strain>
    </source>
</reference>
<dbReference type="AlphaFoldDB" id="A0A1H7RTC1"/>
<gene>
    <name evidence="2" type="ORF">SAMN05444515_1277</name>
</gene>
<keyword evidence="3" id="KW-1185">Reference proteome</keyword>
<dbReference type="SUPFAM" id="SSF51269">
    <property type="entry name" value="AFP III-like domain"/>
    <property type="match status" value="1"/>
</dbReference>
<dbReference type="InterPro" id="IPR051690">
    <property type="entry name" value="PseI-like"/>
</dbReference>
<dbReference type="SUPFAM" id="SSF51569">
    <property type="entry name" value="Aldolase"/>
    <property type="match status" value="1"/>
</dbReference>
<dbReference type="InterPro" id="IPR013785">
    <property type="entry name" value="Aldolase_TIM"/>
</dbReference>
<dbReference type="SMART" id="SM00858">
    <property type="entry name" value="SAF"/>
    <property type="match status" value="1"/>
</dbReference>
<organism evidence="2 3">
    <name type="scientific">Ectothiorhodospira marina</name>
    <dbReference type="NCBI Taxonomy" id="1396821"/>
    <lineage>
        <taxon>Bacteria</taxon>
        <taxon>Pseudomonadati</taxon>
        <taxon>Pseudomonadota</taxon>
        <taxon>Gammaproteobacteria</taxon>
        <taxon>Chromatiales</taxon>
        <taxon>Ectothiorhodospiraceae</taxon>
        <taxon>Ectothiorhodospira</taxon>
    </lineage>
</organism>
<name>A0A1H7RTC1_9GAMM</name>
<dbReference type="Gene3D" id="3.90.1210.10">
    <property type="entry name" value="Antifreeze-like/N-acetylneuraminic acid synthase C-terminal domain"/>
    <property type="match status" value="1"/>
</dbReference>
<dbReference type="InterPro" id="IPR036732">
    <property type="entry name" value="AFP_Neu5c_C_sf"/>
</dbReference>
<dbReference type="GO" id="GO:0016051">
    <property type="term" value="P:carbohydrate biosynthetic process"/>
    <property type="evidence" value="ECO:0007669"/>
    <property type="project" value="InterPro"/>
</dbReference>
<dbReference type="GO" id="GO:0047444">
    <property type="term" value="F:N-acylneuraminate-9-phosphate synthase activity"/>
    <property type="evidence" value="ECO:0007669"/>
    <property type="project" value="TreeGrafter"/>
</dbReference>
<dbReference type="STRING" id="1396821.SAMN05444515_1277"/>
<dbReference type="InterPro" id="IPR006190">
    <property type="entry name" value="SAF_AFP_Neu5Ac"/>
</dbReference>
<dbReference type="CDD" id="cd11615">
    <property type="entry name" value="SAF_NeuB_like"/>
    <property type="match status" value="1"/>
</dbReference>
<dbReference type="Pfam" id="PF03102">
    <property type="entry name" value="NeuB"/>
    <property type="match status" value="1"/>
</dbReference>
<dbReference type="PANTHER" id="PTHR42966:SF2">
    <property type="entry name" value="PSEUDAMINIC ACID SYNTHASE"/>
    <property type="match status" value="1"/>
</dbReference>
<dbReference type="InterPro" id="IPR013132">
    <property type="entry name" value="PseI/NeuA/B-like_N"/>
</dbReference>
<dbReference type="Gene3D" id="3.20.20.70">
    <property type="entry name" value="Aldolase class I"/>
    <property type="match status" value="1"/>
</dbReference>
<dbReference type="InterPro" id="IPR013974">
    <property type="entry name" value="SAF"/>
</dbReference>
<dbReference type="Pfam" id="PF08666">
    <property type="entry name" value="SAF"/>
    <property type="match status" value="1"/>
</dbReference>
<dbReference type="EMBL" id="FOAA01000027">
    <property type="protein sequence ID" value="SEL63269.1"/>
    <property type="molecule type" value="Genomic_DNA"/>
</dbReference>
<dbReference type="Proteomes" id="UP000199256">
    <property type="component" value="Unassembled WGS sequence"/>
</dbReference>
<evidence type="ECO:0000313" key="2">
    <source>
        <dbReference type="EMBL" id="SEL63269.1"/>
    </source>
</evidence>
<accession>A0A1H7RTC1</accession>
<sequence>MGRIVGRLTMSAILPFSSGRVQYLAERYGVVPGLSDHTLERAVPTAAVALGACVIEKHVTLRRADGGPDSGFSLEPEELAALVHDTRTAWQALGALRDGPRDSEATQRPLRRSLYIAEDVKAGEELTPRNLRAVRPGYGLSPKYYDVLLGRRVTRDVAKGTAVSWELVG</sequence>
<protein>
    <submittedName>
        <fullName evidence="2">N-acetylneuraminate synthase</fullName>
    </submittedName>
</protein>
<evidence type="ECO:0000259" key="1">
    <source>
        <dbReference type="PROSITE" id="PS50844"/>
    </source>
</evidence>
<dbReference type="PANTHER" id="PTHR42966">
    <property type="entry name" value="N-ACETYLNEURAMINATE SYNTHASE"/>
    <property type="match status" value="1"/>
</dbReference>
<proteinExistence type="predicted"/>
<dbReference type="InterPro" id="IPR057736">
    <property type="entry name" value="SAF_PseI/NeuA/NeuB"/>
</dbReference>